<dbReference type="InterPro" id="IPR000601">
    <property type="entry name" value="PKD_dom"/>
</dbReference>
<dbReference type="NCBIfam" id="TIGR03501">
    <property type="entry name" value="GlyGly_CTERM"/>
    <property type="match status" value="1"/>
</dbReference>
<evidence type="ECO:0000313" key="4">
    <source>
        <dbReference type="EMBL" id="KZN51080.1"/>
    </source>
</evidence>
<feature type="compositionally biased region" description="Polar residues" evidence="1">
    <location>
        <begin position="227"/>
        <end position="246"/>
    </location>
</feature>
<reference evidence="4 5" key="1">
    <citation type="submission" date="2013-07" db="EMBL/GenBank/DDBJ databases">
        <title>Comparative Genomic and Metabolomic Analysis of Twelve Strains of Pseudoalteromonas luteoviolacea.</title>
        <authorList>
            <person name="Vynne N.G."/>
            <person name="Mansson M."/>
            <person name="Gram L."/>
        </authorList>
    </citation>
    <scope>NUCLEOTIDE SEQUENCE [LARGE SCALE GENOMIC DNA]</scope>
    <source>
        <strain evidence="4 5">H33</strain>
    </source>
</reference>
<dbReference type="OrthoDB" id="6291584at2"/>
<dbReference type="Pfam" id="PF18911">
    <property type="entry name" value="PKD_4"/>
    <property type="match status" value="1"/>
</dbReference>
<dbReference type="InterPro" id="IPR020008">
    <property type="entry name" value="GlyGly_CTERM"/>
</dbReference>
<protein>
    <recommendedName>
        <fullName evidence="3">PKD domain-containing protein</fullName>
    </recommendedName>
</protein>
<proteinExistence type="predicted"/>
<dbReference type="RefSeq" id="WP_063361609.1">
    <property type="nucleotide sequence ID" value="NZ_AUXZ01000069.1"/>
</dbReference>
<evidence type="ECO:0000259" key="3">
    <source>
        <dbReference type="PROSITE" id="PS50093"/>
    </source>
</evidence>
<feature type="compositionally biased region" description="Basic and acidic residues" evidence="1">
    <location>
        <begin position="202"/>
        <end position="215"/>
    </location>
</feature>
<evidence type="ECO:0000256" key="2">
    <source>
        <dbReference type="SAM" id="SignalP"/>
    </source>
</evidence>
<evidence type="ECO:0000256" key="1">
    <source>
        <dbReference type="SAM" id="MobiDB-lite"/>
    </source>
</evidence>
<dbReference type="EMBL" id="AUXZ01000069">
    <property type="protein sequence ID" value="KZN51080.1"/>
    <property type="molecule type" value="Genomic_DNA"/>
</dbReference>
<dbReference type="Proteomes" id="UP000076503">
    <property type="component" value="Unassembled WGS sequence"/>
</dbReference>
<dbReference type="CDD" id="cd00146">
    <property type="entry name" value="PKD"/>
    <property type="match status" value="1"/>
</dbReference>
<keyword evidence="2" id="KW-0732">Signal</keyword>
<dbReference type="PATRIC" id="fig|1365251.3.peg.2089"/>
<organism evidence="4 5">
    <name type="scientific">Pseudoalteromonas luteoviolacea H33</name>
    <dbReference type="NCBI Taxonomy" id="1365251"/>
    <lineage>
        <taxon>Bacteria</taxon>
        <taxon>Pseudomonadati</taxon>
        <taxon>Pseudomonadota</taxon>
        <taxon>Gammaproteobacteria</taxon>
        <taxon>Alteromonadales</taxon>
        <taxon>Pseudoalteromonadaceae</taxon>
        <taxon>Pseudoalteromonas</taxon>
    </lineage>
</organism>
<evidence type="ECO:0000313" key="5">
    <source>
        <dbReference type="Proteomes" id="UP000076503"/>
    </source>
</evidence>
<gene>
    <name evidence="4" type="ORF">N476_14390</name>
</gene>
<accession>A0A167EQK2</accession>
<comment type="caution">
    <text evidence="4">The sequence shown here is derived from an EMBL/GenBank/DDBJ whole genome shotgun (WGS) entry which is preliminary data.</text>
</comment>
<feature type="compositionally biased region" description="Acidic residues" evidence="1">
    <location>
        <begin position="162"/>
        <end position="186"/>
    </location>
</feature>
<sequence length="270" mass="29075">MKKLISTLLITLALPLEANQLDYFWDFGDGTVSHLAEPEHQYDAVGIYLVKRQVYQNGVLIKESEKEVDLVTPKIVELDITLPELITEEEQTQITAQLITSEPLEAIRYQWYLDEQPLSDALSEPVLDHVFSEAGTYVLALNLLWEQATVKSLKVDILVEEQTDPGDGDTDPGDGDTDPGDGDADPGDGNTDPGDGDTDPDGGDKAPSDGDKVPDDEGGDDGDTPDSNKSPDSGSTDDTASNRVEQSSGGGSLGIVSLLGLLCFALRRRK</sequence>
<dbReference type="Gene3D" id="2.60.40.10">
    <property type="entry name" value="Immunoglobulins"/>
    <property type="match status" value="1"/>
</dbReference>
<feature type="chain" id="PRO_5007885931" description="PKD domain-containing protein" evidence="2">
    <location>
        <begin position="19"/>
        <end position="270"/>
    </location>
</feature>
<dbReference type="InterPro" id="IPR035986">
    <property type="entry name" value="PKD_dom_sf"/>
</dbReference>
<dbReference type="SUPFAM" id="SSF49299">
    <property type="entry name" value="PKD domain"/>
    <property type="match status" value="1"/>
</dbReference>
<feature type="signal peptide" evidence="2">
    <location>
        <begin position="1"/>
        <end position="18"/>
    </location>
</feature>
<feature type="region of interest" description="Disordered" evidence="1">
    <location>
        <begin position="162"/>
        <end position="256"/>
    </location>
</feature>
<dbReference type="PROSITE" id="PS50093">
    <property type="entry name" value="PKD"/>
    <property type="match status" value="1"/>
</dbReference>
<dbReference type="InterPro" id="IPR013783">
    <property type="entry name" value="Ig-like_fold"/>
</dbReference>
<dbReference type="AlphaFoldDB" id="A0A167EQK2"/>
<name>A0A167EQK2_9GAMM</name>
<feature type="domain" description="PKD" evidence="3">
    <location>
        <begin position="23"/>
        <end position="51"/>
    </location>
</feature>